<dbReference type="Proteomes" id="UP000257109">
    <property type="component" value="Unassembled WGS sequence"/>
</dbReference>
<feature type="non-terminal residue" evidence="1">
    <location>
        <position position="1"/>
    </location>
</feature>
<organism evidence="1 2">
    <name type="scientific">Mucuna pruriens</name>
    <name type="common">Velvet bean</name>
    <name type="synonym">Dolichos pruriens</name>
    <dbReference type="NCBI Taxonomy" id="157652"/>
    <lineage>
        <taxon>Eukaryota</taxon>
        <taxon>Viridiplantae</taxon>
        <taxon>Streptophyta</taxon>
        <taxon>Embryophyta</taxon>
        <taxon>Tracheophyta</taxon>
        <taxon>Spermatophyta</taxon>
        <taxon>Magnoliopsida</taxon>
        <taxon>eudicotyledons</taxon>
        <taxon>Gunneridae</taxon>
        <taxon>Pentapetalae</taxon>
        <taxon>rosids</taxon>
        <taxon>fabids</taxon>
        <taxon>Fabales</taxon>
        <taxon>Fabaceae</taxon>
        <taxon>Papilionoideae</taxon>
        <taxon>50 kb inversion clade</taxon>
        <taxon>NPAAA clade</taxon>
        <taxon>indigoferoid/millettioid clade</taxon>
        <taxon>Phaseoleae</taxon>
        <taxon>Mucuna</taxon>
    </lineage>
</organism>
<evidence type="ECO:0000313" key="1">
    <source>
        <dbReference type="EMBL" id="RDX83399.1"/>
    </source>
</evidence>
<dbReference type="AlphaFoldDB" id="A0A371FYJ2"/>
<comment type="caution">
    <text evidence="1">The sequence shown here is derived from an EMBL/GenBank/DDBJ whole genome shotgun (WGS) entry which is preliminary data.</text>
</comment>
<dbReference type="PANTHER" id="PTHR32108">
    <property type="entry name" value="DNA-DIRECTED RNA POLYMERASE SUBUNIT ALPHA"/>
    <property type="match status" value="1"/>
</dbReference>
<dbReference type="OrthoDB" id="1750196at2759"/>
<protein>
    <recommendedName>
        <fullName evidence="3">Retrotransposon gag domain-containing protein</fullName>
    </recommendedName>
</protein>
<sequence length="113" mass="12730">MVKREHEAFKEYTQRWRELAAQVQLPITEKEMVTMFIDTLPSPYYDKVVGNVTSNFANLVVVGQRIELGIRHGNGNMGSAKMLTSEKKRGEANTMLIEPVFLQGKGVVPSYLA</sequence>
<evidence type="ECO:0000313" key="2">
    <source>
        <dbReference type="Proteomes" id="UP000257109"/>
    </source>
</evidence>
<dbReference type="EMBL" id="QJKJ01007370">
    <property type="protein sequence ID" value="RDX83399.1"/>
    <property type="molecule type" value="Genomic_DNA"/>
</dbReference>
<reference evidence="1" key="1">
    <citation type="submission" date="2018-05" db="EMBL/GenBank/DDBJ databases">
        <title>Draft genome of Mucuna pruriens seed.</title>
        <authorList>
            <person name="Nnadi N.E."/>
            <person name="Vos R."/>
            <person name="Hasami M.H."/>
            <person name="Devisetty U.K."/>
            <person name="Aguiy J.C."/>
        </authorList>
    </citation>
    <scope>NUCLEOTIDE SEQUENCE [LARGE SCALE GENOMIC DNA]</scope>
    <source>
        <strain evidence="1">JCA_2017</strain>
    </source>
</reference>
<gene>
    <name evidence="1" type="ORF">CR513_35669</name>
</gene>
<name>A0A371FYJ2_MUCPR</name>
<proteinExistence type="predicted"/>
<accession>A0A371FYJ2</accession>
<keyword evidence="2" id="KW-1185">Reference proteome</keyword>
<dbReference type="PANTHER" id="PTHR32108:SF9">
    <property type="entry name" value="REVERSE TRANSCRIPTASE RNASE H-LIKE DOMAIN-CONTAINING PROTEIN"/>
    <property type="match status" value="1"/>
</dbReference>
<evidence type="ECO:0008006" key="3">
    <source>
        <dbReference type="Google" id="ProtNLM"/>
    </source>
</evidence>